<sequence length="216" mass="23543">MSEYILNKQYFVDVIKDLIPWSEERKDYFTDLDSAIGDGDHGMNLSIGFREVASHIDEWQSESVFNLYKKVGTALLDKVGGSAGPLYGSFFMKFGLPVKTKGEDEGVTFDEFIDCMDKGIAIIQKRGKSTIGEKTMNDTLMPALDALKAANAAGDTPKAAMAKAVEAGKVGLESTRNIVATKGRAMRLGERAIGHLDPGAASTAEMLEIFYKNMPE</sequence>
<evidence type="ECO:0000256" key="5">
    <source>
        <dbReference type="ARBA" id="ARBA00022777"/>
    </source>
</evidence>
<dbReference type="PANTHER" id="PTHR28629">
    <property type="entry name" value="TRIOKINASE/FMN CYCLASE"/>
    <property type="match status" value="1"/>
</dbReference>
<dbReference type="GO" id="GO:0019563">
    <property type="term" value="P:glycerol catabolic process"/>
    <property type="evidence" value="ECO:0007669"/>
    <property type="project" value="TreeGrafter"/>
</dbReference>
<dbReference type="Pfam" id="PF02734">
    <property type="entry name" value="Dak2"/>
    <property type="match status" value="1"/>
</dbReference>
<dbReference type="PROSITE" id="PS51480">
    <property type="entry name" value="DHAL"/>
    <property type="match status" value="1"/>
</dbReference>
<dbReference type="AlphaFoldDB" id="A0A1H3I926"/>
<dbReference type="RefSeq" id="WP_090246523.1">
    <property type="nucleotide sequence ID" value="NZ_FNOU01000021.1"/>
</dbReference>
<evidence type="ECO:0000256" key="6">
    <source>
        <dbReference type="ARBA" id="ARBA00022798"/>
    </source>
</evidence>
<dbReference type="FunFam" id="1.25.40.340:FF:000002">
    <property type="entry name" value="Dihydroxyacetone kinase, L subunit"/>
    <property type="match status" value="1"/>
</dbReference>
<comment type="pathway">
    <text evidence="2">Polyol metabolism; glycerol degradation.</text>
</comment>
<dbReference type="InterPro" id="IPR012737">
    <property type="entry name" value="DhaK_L_YcgS"/>
</dbReference>
<comment type="function">
    <text evidence="8">ADP-binding subunit of the dihydroxyacetone kinase, which is responsible for the phosphoenolpyruvate (PEP)-dependent phosphorylation of dihydroxyacetone. DhaL-ADP is converted to DhaL-ATP via a phosphoryl group transfer from DhaM and transmits it to dihydroxyacetone binds to DhaK.</text>
</comment>
<evidence type="ECO:0000313" key="10">
    <source>
        <dbReference type="EMBL" id="SDY23739.1"/>
    </source>
</evidence>
<keyword evidence="6" id="KW-0319">Glycerol metabolism</keyword>
<dbReference type="NCBIfam" id="TIGR02365">
    <property type="entry name" value="dha_L_ycgS"/>
    <property type="match status" value="1"/>
</dbReference>
<evidence type="ECO:0000313" key="11">
    <source>
        <dbReference type="Proteomes" id="UP000199652"/>
    </source>
</evidence>
<dbReference type="OrthoDB" id="9800291at2"/>
<reference evidence="11" key="1">
    <citation type="submission" date="2016-10" db="EMBL/GenBank/DDBJ databases">
        <authorList>
            <person name="Varghese N."/>
            <person name="Submissions S."/>
        </authorList>
    </citation>
    <scope>NUCLEOTIDE SEQUENCE [LARGE SCALE GENOMIC DNA]</scope>
    <source>
        <strain evidence="11">VPI 5359</strain>
    </source>
</reference>
<organism evidence="10 11">
    <name type="scientific">Eubacterium barkeri</name>
    <name type="common">Clostridium barkeri</name>
    <dbReference type="NCBI Taxonomy" id="1528"/>
    <lineage>
        <taxon>Bacteria</taxon>
        <taxon>Bacillati</taxon>
        <taxon>Bacillota</taxon>
        <taxon>Clostridia</taxon>
        <taxon>Eubacteriales</taxon>
        <taxon>Eubacteriaceae</taxon>
        <taxon>Eubacterium</taxon>
    </lineage>
</organism>
<dbReference type="InterPro" id="IPR004007">
    <property type="entry name" value="DhaL_dom"/>
</dbReference>
<dbReference type="GO" id="GO:0005829">
    <property type="term" value="C:cytosol"/>
    <property type="evidence" value="ECO:0007669"/>
    <property type="project" value="TreeGrafter"/>
</dbReference>
<evidence type="ECO:0000259" key="9">
    <source>
        <dbReference type="PROSITE" id="PS51480"/>
    </source>
</evidence>
<keyword evidence="11" id="KW-1185">Reference proteome</keyword>
<keyword evidence="5 10" id="KW-0418">Kinase</keyword>
<evidence type="ECO:0000256" key="1">
    <source>
        <dbReference type="ARBA" id="ARBA00001113"/>
    </source>
</evidence>
<evidence type="ECO:0000256" key="8">
    <source>
        <dbReference type="ARBA" id="ARBA00055771"/>
    </source>
</evidence>
<dbReference type="PANTHER" id="PTHR28629:SF4">
    <property type="entry name" value="TRIOKINASE_FMN CYCLASE"/>
    <property type="match status" value="1"/>
</dbReference>
<comment type="catalytic activity">
    <reaction evidence="1">
        <text>dihydroxyacetone + phosphoenolpyruvate = dihydroxyacetone phosphate + pyruvate</text>
        <dbReference type="Rhea" id="RHEA:18381"/>
        <dbReference type="ChEBI" id="CHEBI:15361"/>
        <dbReference type="ChEBI" id="CHEBI:16016"/>
        <dbReference type="ChEBI" id="CHEBI:57642"/>
        <dbReference type="ChEBI" id="CHEBI:58702"/>
        <dbReference type="EC" id="2.7.1.121"/>
    </reaction>
</comment>
<accession>A0A1H3I926</accession>
<dbReference type="EMBL" id="FNOU01000021">
    <property type="protein sequence ID" value="SDY23739.1"/>
    <property type="molecule type" value="Genomic_DNA"/>
</dbReference>
<gene>
    <name evidence="10" type="ORF">SAMN04488579_12147</name>
</gene>
<keyword evidence="4" id="KW-0808">Transferase</keyword>
<dbReference type="InterPro" id="IPR050861">
    <property type="entry name" value="Dihydroxyacetone_Kinase"/>
</dbReference>
<dbReference type="SMART" id="SM01120">
    <property type="entry name" value="Dak2"/>
    <property type="match status" value="1"/>
</dbReference>
<dbReference type="Proteomes" id="UP000199652">
    <property type="component" value="Unassembled WGS sequence"/>
</dbReference>
<evidence type="ECO:0000256" key="3">
    <source>
        <dbReference type="ARBA" id="ARBA00012095"/>
    </source>
</evidence>
<name>A0A1H3I926_EUBBA</name>
<protein>
    <recommendedName>
        <fullName evidence="3">phosphoenolpyruvate--glycerone phosphotransferase</fullName>
        <ecNumber evidence="3">2.7.1.121</ecNumber>
    </recommendedName>
</protein>
<comment type="subunit">
    <text evidence="7">Homodimer. The dihydroxyacetone kinase complex is composed of a homodimer of DhaM, a homodimer of DhaK and the subunit DhaL.</text>
</comment>
<dbReference type="STRING" id="1528.SAMN04488579_12147"/>
<feature type="domain" description="DhaL" evidence="9">
    <location>
        <begin position="9"/>
        <end position="212"/>
    </location>
</feature>
<evidence type="ECO:0000256" key="7">
    <source>
        <dbReference type="ARBA" id="ARBA00046577"/>
    </source>
</evidence>
<dbReference type="InterPro" id="IPR036117">
    <property type="entry name" value="DhaL_dom_sf"/>
</dbReference>
<evidence type="ECO:0000256" key="2">
    <source>
        <dbReference type="ARBA" id="ARBA00004745"/>
    </source>
</evidence>
<evidence type="ECO:0000256" key="4">
    <source>
        <dbReference type="ARBA" id="ARBA00022679"/>
    </source>
</evidence>
<dbReference type="Gene3D" id="1.25.40.340">
    <property type="match status" value="1"/>
</dbReference>
<proteinExistence type="predicted"/>
<dbReference type="GO" id="GO:0047324">
    <property type="term" value="F:phosphoenolpyruvate-glycerone phosphotransferase activity"/>
    <property type="evidence" value="ECO:0007669"/>
    <property type="project" value="UniProtKB-EC"/>
</dbReference>
<dbReference type="GO" id="GO:0004371">
    <property type="term" value="F:glycerone kinase activity"/>
    <property type="evidence" value="ECO:0007669"/>
    <property type="project" value="InterPro"/>
</dbReference>
<dbReference type="EC" id="2.7.1.121" evidence="3"/>
<dbReference type="SUPFAM" id="SSF101473">
    <property type="entry name" value="DhaL-like"/>
    <property type="match status" value="1"/>
</dbReference>